<feature type="transmembrane region" description="Helical" evidence="1">
    <location>
        <begin position="143"/>
        <end position="165"/>
    </location>
</feature>
<reference evidence="2 3" key="1">
    <citation type="journal article" date="2014" name="PLoS ONE">
        <title>De novo Genome Assembly of the Fungal Plant Pathogen Pyrenophora semeniperda.</title>
        <authorList>
            <person name="Soliai M.M."/>
            <person name="Meyer S.E."/>
            <person name="Udall J.A."/>
            <person name="Elzinga D.E."/>
            <person name="Hermansen R.A."/>
            <person name="Bodily P.M."/>
            <person name="Hart A.A."/>
            <person name="Coleman C.E."/>
        </authorList>
    </citation>
    <scope>NUCLEOTIDE SEQUENCE [LARGE SCALE GENOMIC DNA]</scope>
    <source>
        <strain evidence="2 3">CCB06</strain>
        <tissue evidence="2">Mycelium</tissue>
    </source>
</reference>
<sequence length="267" mass="29709">MLRFLLAMGLKFLPSSTLRGEKATLGTSLKASLSPTTIARLVLRLFQFVMGLTVIGMYAVDLDNARKHGKYVDSKWVWAVVCGSVGAVSSLIFMLPFFKAWFFFIVDAIIFIFYLVAFGIFGNMFIGEDAEGNKGIQRMKNGVWVLLTNVILWFITTVVGVVLFWKARKARTTHTGHLSIPQRPRCASAPSVLASSPPSTPITPATCAPTYHTNDPVHPAPQYTSTSVQTLSQEQDLPREESIQSFQSWLSLFPEHAIPLVFREILH</sequence>
<organism evidence="2 3">
    <name type="scientific">Pyrenophora seminiperda CCB06</name>
    <dbReference type="NCBI Taxonomy" id="1302712"/>
    <lineage>
        <taxon>Eukaryota</taxon>
        <taxon>Fungi</taxon>
        <taxon>Dikarya</taxon>
        <taxon>Ascomycota</taxon>
        <taxon>Pezizomycotina</taxon>
        <taxon>Dothideomycetes</taxon>
        <taxon>Pleosporomycetidae</taxon>
        <taxon>Pleosporales</taxon>
        <taxon>Pleosporineae</taxon>
        <taxon>Pleosporaceae</taxon>
        <taxon>Pyrenophora</taxon>
    </lineage>
</organism>
<protein>
    <submittedName>
        <fullName evidence="2">Uracil phosphoribosyltransferase</fullName>
    </submittedName>
</protein>
<dbReference type="PANTHER" id="PTHR42083:SF1">
    <property type="entry name" value="MARVEL DOMAIN-CONTAINING PROTEIN"/>
    <property type="match status" value="1"/>
</dbReference>
<accession>A0A3M7LW11</accession>
<evidence type="ECO:0000256" key="1">
    <source>
        <dbReference type="SAM" id="Phobius"/>
    </source>
</evidence>
<dbReference type="EMBL" id="KE747809">
    <property type="protein sequence ID" value="RMZ66414.1"/>
    <property type="molecule type" value="Genomic_DNA"/>
</dbReference>
<feature type="transmembrane region" description="Helical" evidence="1">
    <location>
        <begin position="44"/>
        <end position="64"/>
    </location>
</feature>
<keyword evidence="3" id="KW-1185">Reference proteome</keyword>
<proteinExistence type="predicted"/>
<evidence type="ECO:0000313" key="3">
    <source>
        <dbReference type="Proteomes" id="UP000265663"/>
    </source>
</evidence>
<keyword evidence="1" id="KW-0472">Membrane</keyword>
<keyword evidence="2" id="KW-0328">Glycosyltransferase</keyword>
<keyword evidence="1" id="KW-0812">Transmembrane</keyword>
<dbReference type="PANTHER" id="PTHR42083">
    <property type="entry name" value="MARVEL DOMAIN-CONTAINING PROTEIN"/>
    <property type="match status" value="1"/>
</dbReference>
<dbReference type="OrthoDB" id="5363290at2759"/>
<dbReference type="GO" id="GO:0016757">
    <property type="term" value="F:glycosyltransferase activity"/>
    <property type="evidence" value="ECO:0007669"/>
    <property type="project" value="UniProtKB-KW"/>
</dbReference>
<keyword evidence="1" id="KW-1133">Transmembrane helix</keyword>
<dbReference type="AlphaFoldDB" id="A0A3M7LW11"/>
<keyword evidence="2" id="KW-0808">Transferase</keyword>
<gene>
    <name evidence="2" type="ORF">GMOD_00001746</name>
</gene>
<feature type="transmembrane region" description="Helical" evidence="1">
    <location>
        <begin position="76"/>
        <end position="95"/>
    </location>
</feature>
<feature type="transmembrane region" description="Helical" evidence="1">
    <location>
        <begin position="101"/>
        <end position="122"/>
    </location>
</feature>
<dbReference type="GO" id="GO:0016020">
    <property type="term" value="C:membrane"/>
    <property type="evidence" value="ECO:0007669"/>
    <property type="project" value="UniProtKB-SubCell"/>
</dbReference>
<dbReference type="Proteomes" id="UP000265663">
    <property type="component" value="Unassembled WGS sequence"/>
</dbReference>
<evidence type="ECO:0000313" key="2">
    <source>
        <dbReference type="EMBL" id="RMZ66414.1"/>
    </source>
</evidence>
<name>A0A3M7LW11_9PLEO</name>